<feature type="region of interest" description="Disordered" evidence="1">
    <location>
        <begin position="227"/>
        <end position="267"/>
    </location>
</feature>
<gene>
    <name evidence="3" type="ORF">GPECTOR_21g753</name>
</gene>
<dbReference type="InterPro" id="IPR016187">
    <property type="entry name" value="CTDL_fold"/>
</dbReference>
<evidence type="ECO:0000256" key="1">
    <source>
        <dbReference type="SAM" id="MobiDB-lite"/>
    </source>
</evidence>
<dbReference type="PROSITE" id="PS51257">
    <property type="entry name" value="PROKAR_LIPOPROTEIN"/>
    <property type="match status" value="1"/>
</dbReference>
<organism evidence="3 4">
    <name type="scientific">Gonium pectorale</name>
    <name type="common">Green alga</name>
    <dbReference type="NCBI Taxonomy" id="33097"/>
    <lineage>
        <taxon>Eukaryota</taxon>
        <taxon>Viridiplantae</taxon>
        <taxon>Chlorophyta</taxon>
        <taxon>core chlorophytes</taxon>
        <taxon>Chlorophyceae</taxon>
        <taxon>CS clade</taxon>
        <taxon>Chlamydomonadales</taxon>
        <taxon>Volvocaceae</taxon>
        <taxon>Gonium</taxon>
    </lineage>
</organism>
<dbReference type="EMBL" id="LSYV01000022">
    <property type="protein sequence ID" value="KXZ49526.1"/>
    <property type="molecule type" value="Genomic_DNA"/>
</dbReference>
<evidence type="ECO:0000313" key="3">
    <source>
        <dbReference type="EMBL" id="KXZ49526.1"/>
    </source>
</evidence>
<accession>A0A150GI75</accession>
<protein>
    <submittedName>
        <fullName evidence="3">Zsp2a</fullName>
    </submittedName>
</protein>
<evidence type="ECO:0000313" key="4">
    <source>
        <dbReference type="Proteomes" id="UP000075714"/>
    </source>
</evidence>
<feature type="signal peptide" evidence="2">
    <location>
        <begin position="1"/>
        <end position="23"/>
    </location>
</feature>
<evidence type="ECO:0000256" key="2">
    <source>
        <dbReference type="SAM" id="SignalP"/>
    </source>
</evidence>
<reference evidence="4" key="1">
    <citation type="journal article" date="2016" name="Nat. Commun.">
        <title>The Gonium pectorale genome demonstrates co-option of cell cycle regulation during the evolution of multicellularity.</title>
        <authorList>
            <person name="Hanschen E.R."/>
            <person name="Marriage T.N."/>
            <person name="Ferris P.J."/>
            <person name="Hamaji T."/>
            <person name="Toyoda A."/>
            <person name="Fujiyama A."/>
            <person name="Neme R."/>
            <person name="Noguchi H."/>
            <person name="Minakuchi Y."/>
            <person name="Suzuki M."/>
            <person name="Kawai-Toyooka H."/>
            <person name="Smith D.R."/>
            <person name="Sparks H."/>
            <person name="Anderson J."/>
            <person name="Bakaric R."/>
            <person name="Luria V."/>
            <person name="Karger A."/>
            <person name="Kirschner M.W."/>
            <person name="Durand P.M."/>
            <person name="Michod R.E."/>
            <person name="Nozaki H."/>
            <person name="Olson B.J."/>
        </authorList>
    </citation>
    <scope>NUCLEOTIDE SEQUENCE [LARGE SCALE GENOMIC DNA]</scope>
    <source>
        <strain evidence="4">NIES-2863</strain>
    </source>
</reference>
<dbReference type="Proteomes" id="UP000075714">
    <property type="component" value="Unassembled WGS sequence"/>
</dbReference>
<keyword evidence="2" id="KW-0732">Signal</keyword>
<dbReference type="STRING" id="33097.A0A150GI75"/>
<feature type="chain" id="PRO_5007562080" evidence="2">
    <location>
        <begin position="24"/>
        <end position="661"/>
    </location>
</feature>
<dbReference type="AlphaFoldDB" id="A0A150GI75"/>
<comment type="caution">
    <text evidence="3">The sequence shown here is derived from an EMBL/GenBank/DDBJ whole genome shotgun (WGS) entry which is preliminary data.</text>
</comment>
<name>A0A150GI75_GONPE</name>
<keyword evidence="4" id="KW-1185">Reference proteome</keyword>
<sequence>MQGLRVAALVAIAALLFSCGATAESATYNGTDGHVYVLQTGLHSDLRTWKDAKSWCNGVQFNGKPSLLCPYRNQPLGDSVNAIRDLCGSRQKTCWLEGETKQGGPGEMLCPLVTSYDWIIYQGCQQVVSFVCRSADPKSFKGLDGRTYTLFFLGAVRTWAEAAEYCHTIGTELSPYNTDSLYAGDAAYAVKLLCARSTSTTCWLGERPGCQQVVSFVCRSADPVNTPSAADPAPAPSSGPDPAPGDGAPVPAPVPVPAYGSGGGSDVPTDVGSVPLGAFQQKSFKGLDGRTYTLFFLGAVRTWAEAAEYCHTIGTELSPYNTDSLYAGDAAYAVKLLCARSTSTTCWLGERPVGHEGSGDMMCPMLDQAGDQHYQDCGQPMAFVCRTKQAESQPSNDTANDPTPWRLAPTPADSRLGADGRHYTLYSGPQRSRRTHRAAMDHCSSIGQELAPYDPDASPYSPSADSVASVRALCGGKAGLTCWVHAKSVDGLCPVYSGHDNKVYWQGCIQLVSWVCRTSQPVASADLNGDDAADDGPITPLPTPAAEVTYPPTAVPDGYTYKLFRGDAPNRRNYTEAVRFCESQGGELSPFNRRAPEGNSVRAVRYLCGGAATTCWVRQRLIGDEYCPLVSQEVVVQWQTCEQQLNFVCRFKVGQEGGKRR</sequence>
<dbReference type="OrthoDB" id="528995at2759"/>
<proteinExistence type="predicted"/>
<feature type="compositionally biased region" description="Pro residues" evidence="1">
    <location>
        <begin position="233"/>
        <end position="243"/>
    </location>
</feature>
<dbReference type="SUPFAM" id="SSF56436">
    <property type="entry name" value="C-type lectin-like"/>
    <property type="match status" value="1"/>
</dbReference>